<keyword evidence="2" id="KW-1185">Reference proteome</keyword>
<dbReference type="EMBL" id="JABEZV010000005">
    <property type="protein sequence ID" value="MBA0711455.1"/>
    <property type="molecule type" value="Genomic_DNA"/>
</dbReference>
<proteinExistence type="predicted"/>
<dbReference type="Proteomes" id="UP000593574">
    <property type="component" value="Unassembled WGS sequence"/>
</dbReference>
<sequence length="53" mass="6329">MVDLHNVGTFNANTRFKTDYLNELERMLEKVLPHAMLKAKPNIELRFRTLKRD</sequence>
<organism evidence="1 2">
    <name type="scientific">Gossypium laxum</name>
    <dbReference type="NCBI Taxonomy" id="34288"/>
    <lineage>
        <taxon>Eukaryota</taxon>
        <taxon>Viridiplantae</taxon>
        <taxon>Streptophyta</taxon>
        <taxon>Embryophyta</taxon>
        <taxon>Tracheophyta</taxon>
        <taxon>Spermatophyta</taxon>
        <taxon>Magnoliopsida</taxon>
        <taxon>eudicotyledons</taxon>
        <taxon>Gunneridae</taxon>
        <taxon>Pentapetalae</taxon>
        <taxon>rosids</taxon>
        <taxon>malvids</taxon>
        <taxon>Malvales</taxon>
        <taxon>Malvaceae</taxon>
        <taxon>Malvoideae</taxon>
        <taxon>Gossypium</taxon>
    </lineage>
</organism>
<dbReference type="AlphaFoldDB" id="A0A7J8ZIC2"/>
<evidence type="ECO:0000313" key="2">
    <source>
        <dbReference type="Proteomes" id="UP000593574"/>
    </source>
</evidence>
<dbReference type="EMBL" id="JABEZV010000005">
    <property type="protein sequence ID" value="MBA0711454.1"/>
    <property type="molecule type" value="Genomic_DNA"/>
</dbReference>
<name>A0A7J8ZIC2_9ROSI</name>
<gene>
    <name evidence="1" type="ORF">Golax_010637</name>
</gene>
<dbReference type="EMBL" id="JABEZV010000005">
    <property type="protein sequence ID" value="MBA0711457.1"/>
    <property type="molecule type" value="Genomic_DNA"/>
</dbReference>
<protein>
    <submittedName>
        <fullName evidence="1">Uncharacterized protein</fullName>
    </submittedName>
</protein>
<comment type="caution">
    <text evidence="1">The sequence shown here is derived from an EMBL/GenBank/DDBJ whole genome shotgun (WGS) entry which is preliminary data.</text>
</comment>
<dbReference type="PANTHER" id="PTHR46250">
    <property type="entry name" value="MYB/SANT-LIKE DNA-BINDING DOMAIN PROTEIN-RELATED"/>
    <property type="match status" value="1"/>
</dbReference>
<evidence type="ECO:0000313" key="1">
    <source>
        <dbReference type="EMBL" id="MBA0711455.1"/>
    </source>
</evidence>
<dbReference type="PANTHER" id="PTHR46250:SF17">
    <property type="entry name" value="MYB_SANT-LIKE DOMAIN-CONTAINING PROTEIN"/>
    <property type="match status" value="1"/>
</dbReference>
<reference evidence="1 2" key="1">
    <citation type="journal article" date="2019" name="Genome Biol. Evol.">
        <title>Insights into the evolution of the New World diploid cottons (Gossypium, subgenus Houzingenia) based on genome sequencing.</title>
        <authorList>
            <person name="Grover C.E."/>
            <person name="Arick M.A. 2nd"/>
            <person name="Thrash A."/>
            <person name="Conover J.L."/>
            <person name="Sanders W.S."/>
            <person name="Peterson D.G."/>
            <person name="Frelichowski J.E."/>
            <person name="Scheffler J.A."/>
            <person name="Scheffler B.E."/>
            <person name="Wendel J.F."/>
        </authorList>
    </citation>
    <scope>NUCLEOTIDE SEQUENCE [LARGE SCALE GENOMIC DNA]</scope>
    <source>
        <strain evidence="1">4</strain>
        <tissue evidence="1">Leaf</tissue>
    </source>
</reference>
<dbReference type="EMBL" id="JABEZV010000005">
    <property type="protein sequence ID" value="MBA0711456.1"/>
    <property type="molecule type" value="Genomic_DNA"/>
</dbReference>
<accession>A0A7J8ZIC2</accession>
<reference evidence="1" key="2">
    <citation type="submission" date="2020-04" db="EMBL/GenBank/DDBJ databases">
        <authorList>
            <person name="Grover C.E."/>
            <person name="Arick M.A. II"/>
            <person name="Thrash A."/>
            <person name="Conover J.L."/>
            <person name="Sanders W.S."/>
            <person name="Peterson D.G."/>
            <person name="Scheffler J.A."/>
            <person name="Scheffler B.E."/>
            <person name="Wendel J.F."/>
        </authorList>
    </citation>
    <scope>NUCLEOTIDE SEQUENCE</scope>
    <source>
        <strain evidence="1">4</strain>
        <tissue evidence="1">Leaf</tissue>
    </source>
</reference>